<dbReference type="AlphaFoldDB" id="A0A1V4AZ92"/>
<name>A0A1V4AZ92_9PAST</name>
<evidence type="ECO:0000313" key="3">
    <source>
        <dbReference type="Proteomes" id="UP000254329"/>
    </source>
</evidence>
<gene>
    <name evidence="2" type="ORF">NCTC1659_00472</name>
</gene>
<dbReference type="Proteomes" id="UP000254329">
    <property type="component" value="Unassembled WGS sequence"/>
</dbReference>
<proteinExistence type="predicted"/>
<feature type="coiled-coil region" evidence="1">
    <location>
        <begin position="47"/>
        <end position="106"/>
    </location>
</feature>
<dbReference type="STRING" id="733.B0186_09525"/>
<accession>A0A1V4AZ92</accession>
<evidence type="ECO:0000256" key="1">
    <source>
        <dbReference type="SAM" id="Coils"/>
    </source>
</evidence>
<keyword evidence="1" id="KW-0175">Coiled coil</keyword>
<feature type="coiled-coil region" evidence="1">
    <location>
        <begin position="325"/>
        <end position="355"/>
    </location>
</feature>
<dbReference type="EMBL" id="UGHF01000001">
    <property type="protein sequence ID" value="STO59225.1"/>
    <property type="molecule type" value="Genomic_DNA"/>
</dbReference>
<keyword evidence="3" id="KW-1185">Reference proteome</keyword>
<sequence length="358" mass="41119">MKRLNQLHDVIDNFDENVVLLDNNSGENLKKIIQSINPNELFKKVFLEELDDNYIESEKLIKKYINHLQRDSEVLELAIKEIEEGFQRIEQQKQNAIQEVRSQNTEQAKYFIINKVTETIMDRREYLAQLALNNKYQFQEELNETVRNNLSCELKKYLKEMSDKAIYDFQSEIDSLNFLKEFDPNLVDDIVAKIQKDIEKSDTSIDLGEITSGIATLIGLLAGTVGAILKKVLDVLNAIPIIGSIWNSLFGSSNDERYKAEAARQEAIYKIEDIIAKDIVMKIKSSLEREIPKILTNALESMVATIANEFNQQLKSAQTAQKDALEVKNKDRASIEQNIQQLETVLSQLANLKQQYLK</sequence>
<reference evidence="2 3" key="1">
    <citation type="submission" date="2018-06" db="EMBL/GenBank/DDBJ databases">
        <authorList>
            <consortium name="Pathogen Informatics"/>
            <person name="Doyle S."/>
        </authorList>
    </citation>
    <scope>NUCLEOTIDE SEQUENCE [LARGE SCALE GENOMIC DNA]</scope>
    <source>
        <strain evidence="2 3">NCTC1659</strain>
    </source>
</reference>
<evidence type="ECO:0000313" key="2">
    <source>
        <dbReference type="EMBL" id="STO59225.1"/>
    </source>
</evidence>
<organism evidence="2 3">
    <name type="scientific">Canicola haemoglobinophilus</name>
    <dbReference type="NCBI Taxonomy" id="733"/>
    <lineage>
        <taxon>Bacteria</taxon>
        <taxon>Pseudomonadati</taxon>
        <taxon>Pseudomonadota</taxon>
        <taxon>Gammaproteobacteria</taxon>
        <taxon>Pasteurellales</taxon>
        <taxon>Pasteurellaceae</taxon>
        <taxon>Canicola</taxon>
    </lineage>
</organism>
<protein>
    <submittedName>
        <fullName evidence="2">Uncharacterized protein</fullName>
    </submittedName>
</protein>